<dbReference type="AlphaFoldDB" id="A0A6L7GIA4"/>
<protein>
    <submittedName>
        <fullName evidence="2">DUF2141 domain-containing protein</fullName>
    </submittedName>
</protein>
<sequence>MMTTTHLRSAAVALVAGTMLLAAPAQVHAQPQYRQTISNNLAKCSSSAGPAVKVTVSGIKASTGRIRIQSYKGTKADWLEKGRWLNRIEAPARAGSMTFCLPVPGPGEYGIAVRHDLNGNGDTDLREDGGAMSNNPSINIFNLGKPHFKKTAFTVGSGVTSITLSMKYF</sequence>
<dbReference type="Proteomes" id="UP000473531">
    <property type="component" value="Unassembled WGS sequence"/>
</dbReference>
<dbReference type="EMBL" id="WTYU01000002">
    <property type="protein sequence ID" value="MXP15305.1"/>
    <property type="molecule type" value="Genomic_DNA"/>
</dbReference>
<keyword evidence="1" id="KW-0732">Signal</keyword>
<evidence type="ECO:0000313" key="3">
    <source>
        <dbReference type="Proteomes" id="UP000473531"/>
    </source>
</evidence>
<gene>
    <name evidence="2" type="ORF">GRI44_11150</name>
</gene>
<reference evidence="2 3" key="1">
    <citation type="submission" date="2019-12" db="EMBL/GenBank/DDBJ databases">
        <title>Genomic-based taxomic classification of the family Erythrobacteraceae.</title>
        <authorList>
            <person name="Xu L."/>
        </authorList>
    </citation>
    <scope>NUCLEOTIDE SEQUENCE [LARGE SCALE GENOMIC DNA]</scope>
    <source>
        <strain evidence="2 3">KCTC 52259</strain>
    </source>
</reference>
<feature type="chain" id="PRO_5026948695" evidence="1">
    <location>
        <begin position="30"/>
        <end position="169"/>
    </location>
</feature>
<dbReference type="OrthoDB" id="7189112at2"/>
<proteinExistence type="predicted"/>
<keyword evidence="3" id="KW-1185">Reference proteome</keyword>
<evidence type="ECO:0000313" key="2">
    <source>
        <dbReference type="EMBL" id="MXP15305.1"/>
    </source>
</evidence>
<comment type="caution">
    <text evidence="2">The sequence shown here is derived from an EMBL/GenBank/DDBJ whole genome shotgun (WGS) entry which is preliminary data.</text>
</comment>
<organism evidence="2 3">
    <name type="scientific">Allopontixanthobacter confluentis</name>
    <dbReference type="NCBI Taxonomy" id="1849021"/>
    <lineage>
        <taxon>Bacteria</taxon>
        <taxon>Pseudomonadati</taxon>
        <taxon>Pseudomonadota</taxon>
        <taxon>Alphaproteobacteria</taxon>
        <taxon>Sphingomonadales</taxon>
        <taxon>Erythrobacteraceae</taxon>
        <taxon>Allopontixanthobacter</taxon>
    </lineage>
</organism>
<feature type="signal peptide" evidence="1">
    <location>
        <begin position="1"/>
        <end position="29"/>
    </location>
</feature>
<evidence type="ECO:0000256" key="1">
    <source>
        <dbReference type="SAM" id="SignalP"/>
    </source>
</evidence>
<name>A0A6L7GIA4_9SPHN</name>
<accession>A0A6L7GIA4</accession>
<dbReference type="Pfam" id="PF09912">
    <property type="entry name" value="DUF2141"/>
    <property type="match status" value="1"/>
</dbReference>
<dbReference type="InterPro" id="IPR018673">
    <property type="entry name" value="DUF2141"/>
</dbReference>